<accession>A0ABS5VN94</accession>
<dbReference type="Gene3D" id="1.20.58.2150">
    <property type="match status" value="1"/>
</dbReference>
<dbReference type="Pfam" id="PF17829">
    <property type="entry name" value="GH115_C"/>
    <property type="match status" value="1"/>
</dbReference>
<dbReference type="GO" id="GO:0016787">
    <property type="term" value="F:hydrolase activity"/>
    <property type="evidence" value="ECO:0007669"/>
    <property type="project" value="UniProtKB-KW"/>
</dbReference>
<dbReference type="InterPro" id="IPR029018">
    <property type="entry name" value="Hex-like_dom2"/>
</dbReference>
<evidence type="ECO:0000313" key="5">
    <source>
        <dbReference type="Proteomes" id="UP000772618"/>
    </source>
</evidence>
<evidence type="ECO:0000256" key="2">
    <source>
        <dbReference type="SAM" id="SignalP"/>
    </source>
</evidence>
<dbReference type="PANTHER" id="PTHR37842:SF2">
    <property type="entry name" value="GYLCOSYL HYDROLASE 115 C-TERMINAL DOMAIN-CONTAINING PROTEIN"/>
    <property type="match status" value="1"/>
</dbReference>
<dbReference type="InterPro" id="IPR042301">
    <property type="entry name" value="GH115_sf"/>
</dbReference>
<keyword evidence="1 4" id="KW-0378">Hydrolase</keyword>
<dbReference type="InterPro" id="IPR031924">
    <property type="entry name" value="GH115"/>
</dbReference>
<sequence length="960" mass="109638">MRIIPAIIILLSMLCSIEAFSVDDKPYVTFSKNKSYFPFAANGVPVSLYVSDQDYSGVVKAVNDLRTDVQHVTGKMPALVNGVSADKLIVLVGTIGKSPVIDELINKKKLVVSDVQGKWETFIIETIEAPMPGVERALVIAGSDKRGTIFGVYDLAQQIGVSPWSWWADVPVDKHKDIYILPGRHTKGEPAVKYRGIFINDEQPALGGWVRENFGGFNSKFYVKVFELILRLKGNFLWPAMWGQSFYTEDPLNPKLADEYGVVISTSHHEPMMRAHVEWQRSGKGKWDYNTNDSTLREFWREGIRRMGNYESIVTLAMRGDGDEPMSEESNISLLQRIVNDQRQILNKETGKDVSTIPQVWALYKEVQEYYDRGMRVPEDVTLLLCDDNWGNLRKLPNLKEKAHPGGYGIYYHYDYVGGPRNYKWLNTNPIQRVWEQMHLAHQYGVDKIWIVNVGDIKPMEFPIEFFLDYAWSPDAWPHDKLQHYTELRAEREFGRQYAKDIADIMTLYTKYNGRRKPELLGPDSFSPNLYSLINYREAERIVEEYNYLAVRAQQIYDQLPKEFKDAYYQLILYPVKACANLNELYYTVRLNHLYAKQGRALTNELADRAERLFAMDAELTKYYNEKMASGKWNHMMDQHHIGYKGWHDDFGKNIMPEVKRIDLPSTAGMAIAIEGSEKVIVSSDMDNVLPALNPFDNRNTYVEIFNRGSVPFEFTIDNNNAWVKAEPGKGKVDKQQRIIISVDWSKAPKEQTKVPLKIKTQGLEEIVYASINNVKGRDKKVVNGFVEANGYVSIEAEHFKNAVNTNGITWQVLPGHGRTLSGVTPFPVNVSAQVPGEGSPQLHYPVEFTSQGKVTVYCYFSPTIDFKQQGGLKYAIGFDNEVPRVINVHENETQKVWGESVKDNIRIIKSEHNINTPGLHTLKFMMVDPALVLQKIVIDCGGAKQSYLGPPESFFNFKK</sequence>
<feature type="domain" description="Gylcosyl hydrolase 115 C-terminal" evidence="3">
    <location>
        <begin position="785"/>
        <end position="953"/>
    </location>
</feature>
<evidence type="ECO:0000313" key="4">
    <source>
        <dbReference type="EMBL" id="MBT1702314.1"/>
    </source>
</evidence>
<evidence type="ECO:0000259" key="3">
    <source>
        <dbReference type="Pfam" id="PF17829"/>
    </source>
</evidence>
<evidence type="ECO:0000256" key="1">
    <source>
        <dbReference type="ARBA" id="ARBA00022801"/>
    </source>
</evidence>
<keyword evidence="2" id="KW-0732">Signal</keyword>
<dbReference type="Proteomes" id="UP000772618">
    <property type="component" value="Unassembled WGS sequence"/>
</dbReference>
<reference evidence="4 5" key="1">
    <citation type="submission" date="2021-05" db="EMBL/GenBank/DDBJ databases">
        <title>A Polyphasic approach of four new species of the genus Ohtaekwangia: Ohtaekwangia histidinii sp. nov., Ohtaekwangia cretensis sp. nov., Ohtaekwangia indiensis sp. nov., Ohtaekwangia reichenbachii sp. nov. from diverse environment.</title>
        <authorList>
            <person name="Octaviana S."/>
        </authorList>
    </citation>
    <scope>NUCLEOTIDE SEQUENCE [LARGE SCALE GENOMIC DNA]</scope>
    <source>
        <strain evidence="4 5">PWU20</strain>
    </source>
</reference>
<dbReference type="Gene3D" id="2.60.120.1620">
    <property type="match status" value="1"/>
</dbReference>
<gene>
    <name evidence="4" type="ORF">KK060_03435</name>
</gene>
<dbReference type="SUPFAM" id="SSF55545">
    <property type="entry name" value="beta-N-acetylhexosaminidase-like domain"/>
    <property type="match status" value="1"/>
</dbReference>
<dbReference type="RefSeq" id="WP_254152158.1">
    <property type="nucleotide sequence ID" value="NZ_JAHESD010000004.1"/>
</dbReference>
<dbReference type="Gene3D" id="3.30.379.10">
    <property type="entry name" value="Chitobiase/beta-hexosaminidase domain 2-like"/>
    <property type="match status" value="1"/>
</dbReference>
<dbReference type="EMBL" id="JAHESD010000004">
    <property type="protein sequence ID" value="MBT1702314.1"/>
    <property type="molecule type" value="Genomic_DNA"/>
</dbReference>
<comment type="caution">
    <text evidence="4">The sequence shown here is derived from an EMBL/GenBank/DDBJ whole genome shotgun (WGS) entry which is preliminary data.</text>
</comment>
<proteinExistence type="predicted"/>
<feature type="chain" id="PRO_5046465039" evidence="2">
    <location>
        <begin position="22"/>
        <end position="960"/>
    </location>
</feature>
<dbReference type="Pfam" id="PF15979">
    <property type="entry name" value="Glyco_hydro_115"/>
    <property type="match status" value="1"/>
</dbReference>
<name>A0ABS5VN94_9BACT</name>
<keyword evidence="5" id="KW-1185">Reference proteome</keyword>
<dbReference type="InterPro" id="IPR041437">
    <property type="entry name" value="GH115_C"/>
</dbReference>
<organism evidence="4 5">
    <name type="scientific">Chryseosolibacter indicus</name>
    <dbReference type="NCBI Taxonomy" id="2782351"/>
    <lineage>
        <taxon>Bacteria</taxon>
        <taxon>Pseudomonadati</taxon>
        <taxon>Bacteroidota</taxon>
        <taxon>Cytophagia</taxon>
        <taxon>Cytophagales</taxon>
        <taxon>Chryseotaleaceae</taxon>
        <taxon>Chryseosolibacter</taxon>
    </lineage>
</organism>
<dbReference type="PANTHER" id="PTHR37842">
    <property type="match status" value="1"/>
</dbReference>
<protein>
    <submittedName>
        <fullName evidence="4">Glycosyl hydrolase 115 family protein</fullName>
    </submittedName>
</protein>
<feature type="signal peptide" evidence="2">
    <location>
        <begin position="1"/>
        <end position="21"/>
    </location>
</feature>
<dbReference type="Gene3D" id="3.20.20.520">
    <property type="entry name" value="Glycosyl hydrolase family 115"/>
    <property type="match status" value="1"/>
</dbReference>